<evidence type="ECO:0000313" key="2">
    <source>
        <dbReference type="EMBL" id="VGO14371.1"/>
    </source>
</evidence>
<evidence type="ECO:0000256" key="1">
    <source>
        <dbReference type="SAM" id="MobiDB-lite"/>
    </source>
</evidence>
<reference evidence="2 3" key="1">
    <citation type="submission" date="2019-04" db="EMBL/GenBank/DDBJ databases">
        <authorList>
            <person name="Van Vliet M D."/>
        </authorList>
    </citation>
    <scope>NUCLEOTIDE SEQUENCE [LARGE SCALE GENOMIC DNA]</scope>
    <source>
        <strain evidence="2 3">F1</strain>
    </source>
</reference>
<dbReference type="AlphaFoldDB" id="A0A6C2U4A0"/>
<dbReference type="EMBL" id="CAAHFG010000001">
    <property type="protein sequence ID" value="VGO14371.1"/>
    <property type="molecule type" value="Genomic_DNA"/>
</dbReference>
<keyword evidence="3" id="KW-1185">Reference proteome</keyword>
<dbReference type="InterPro" id="IPR031823">
    <property type="entry name" value="TatT"/>
</dbReference>
<dbReference type="InterPro" id="IPR011990">
    <property type="entry name" value="TPR-like_helical_dom_sf"/>
</dbReference>
<proteinExistence type="predicted"/>
<name>A0A6C2U4A0_PONDE</name>
<protein>
    <recommendedName>
        <fullName evidence="4">Tetratricopeptide repeat protein</fullName>
    </recommendedName>
</protein>
<evidence type="ECO:0008006" key="4">
    <source>
        <dbReference type="Google" id="ProtNLM"/>
    </source>
</evidence>
<organism evidence="2 3">
    <name type="scientific">Pontiella desulfatans</name>
    <dbReference type="NCBI Taxonomy" id="2750659"/>
    <lineage>
        <taxon>Bacteria</taxon>
        <taxon>Pseudomonadati</taxon>
        <taxon>Kiritimatiellota</taxon>
        <taxon>Kiritimatiellia</taxon>
        <taxon>Kiritimatiellales</taxon>
        <taxon>Pontiellaceae</taxon>
        <taxon>Pontiella</taxon>
    </lineage>
</organism>
<dbReference type="InterPro" id="IPR038537">
    <property type="entry name" value="TatT_sf"/>
</dbReference>
<dbReference type="SUPFAM" id="SSF48452">
    <property type="entry name" value="TPR-like"/>
    <property type="match status" value="1"/>
</dbReference>
<dbReference type="Gene3D" id="1.25.40.920">
    <property type="entry name" value="TRAP transporter T-component"/>
    <property type="match status" value="1"/>
</dbReference>
<feature type="region of interest" description="Disordered" evidence="1">
    <location>
        <begin position="51"/>
        <end position="70"/>
    </location>
</feature>
<gene>
    <name evidence="2" type="ORF">PDESU_02932</name>
</gene>
<evidence type="ECO:0000313" key="3">
    <source>
        <dbReference type="Proteomes" id="UP000366872"/>
    </source>
</evidence>
<dbReference type="Pfam" id="PF16811">
    <property type="entry name" value="TAtT"/>
    <property type="match status" value="1"/>
</dbReference>
<accession>A0A6C2U4A0</accession>
<dbReference type="Proteomes" id="UP000366872">
    <property type="component" value="Unassembled WGS sequence"/>
</dbReference>
<sequence length="312" mass="35090">MGTTYRVQNMKSKASLRSKKVYNAFMNAINPLLTSLVLFSLCGCISVPSPQTQQGAGHRHNASGSREAALSQINQATDAEQVDQAIEALEKVLEQDTTDLEILARLSNLYIFKGAAYETSVRKKKAAYVKALHFNEIAMMTSPEFRREIEAGKKTWDAVAVLDETYLPAMSFWVTALFYQFDECLNKTLKPFNLRWVRRAEQVLARAYALGPDWGGGQLHFTYGIYYLMPAIAGGDMEKSEAYFEKAVACGPDWLLNRWGRARYYYGKTGDRAAAMADLQWVLAQDAAQAPGPVFWNLYCQSDARELLEKLQ</sequence>